<dbReference type="Proteomes" id="UP000694308">
    <property type="component" value="Unassembled WGS sequence"/>
</dbReference>
<evidence type="ECO:0000256" key="1">
    <source>
        <dbReference type="ARBA" id="ARBA00005278"/>
    </source>
</evidence>
<feature type="transmembrane region" description="Helical" evidence="3">
    <location>
        <begin position="287"/>
        <end position="309"/>
    </location>
</feature>
<organism evidence="4 5">
    <name type="scientific">Clostridium thailandense</name>
    <dbReference type="NCBI Taxonomy" id="2794346"/>
    <lineage>
        <taxon>Bacteria</taxon>
        <taxon>Bacillati</taxon>
        <taxon>Bacillota</taxon>
        <taxon>Clostridia</taxon>
        <taxon>Eubacteriales</taxon>
        <taxon>Clostridiaceae</taxon>
        <taxon>Clostridium</taxon>
    </lineage>
</organism>
<feature type="transmembrane region" description="Helical" evidence="3">
    <location>
        <begin position="385"/>
        <end position="405"/>
    </location>
</feature>
<evidence type="ECO:0000256" key="2">
    <source>
        <dbReference type="ARBA" id="ARBA00023136"/>
    </source>
</evidence>
<dbReference type="PIRSF" id="PIRSF005690">
    <property type="entry name" value="GerBA"/>
    <property type="match status" value="1"/>
</dbReference>
<accession>A0A949TSC5</accession>
<feature type="transmembrane region" description="Helical" evidence="3">
    <location>
        <begin position="359"/>
        <end position="379"/>
    </location>
</feature>
<dbReference type="InterPro" id="IPR004995">
    <property type="entry name" value="Spore_Ger"/>
</dbReference>
<proteinExistence type="inferred from homology"/>
<feature type="transmembrane region" description="Helical" evidence="3">
    <location>
        <begin position="329"/>
        <end position="347"/>
    </location>
</feature>
<keyword evidence="3" id="KW-1133">Transmembrane helix</keyword>
<keyword evidence="5" id="KW-1185">Reference proteome</keyword>
<feature type="transmembrane region" description="Helical" evidence="3">
    <location>
        <begin position="412"/>
        <end position="435"/>
    </location>
</feature>
<dbReference type="InterPro" id="IPR050768">
    <property type="entry name" value="UPF0353/GerABKA_families"/>
</dbReference>
<dbReference type="GO" id="GO:0016020">
    <property type="term" value="C:membrane"/>
    <property type="evidence" value="ECO:0007669"/>
    <property type="project" value="InterPro"/>
</dbReference>
<dbReference type="PANTHER" id="PTHR22550:SF5">
    <property type="entry name" value="LEUCINE ZIPPER PROTEIN 4"/>
    <property type="match status" value="1"/>
</dbReference>
<dbReference type="EMBL" id="JAEEGC010000003">
    <property type="protein sequence ID" value="MBV7271403.1"/>
    <property type="molecule type" value="Genomic_DNA"/>
</dbReference>
<reference evidence="4" key="1">
    <citation type="submission" date="2020-12" db="EMBL/GenBank/DDBJ databases">
        <title>Clostridium thailandense sp. nov., a novel acetogenic bacterium isolated from peat land soil in Thailand.</title>
        <authorList>
            <person name="Chaikitkaew S."/>
            <person name="Birkeland N.K."/>
        </authorList>
    </citation>
    <scope>NUCLEOTIDE SEQUENCE</scope>
    <source>
        <strain evidence="4">PL3</strain>
    </source>
</reference>
<evidence type="ECO:0000313" key="4">
    <source>
        <dbReference type="EMBL" id="MBV7271403.1"/>
    </source>
</evidence>
<comment type="caution">
    <text evidence="4">The sequence shown here is derived from an EMBL/GenBank/DDBJ whole genome shotgun (WGS) entry which is preliminary data.</text>
</comment>
<evidence type="ECO:0000256" key="3">
    <source>
        <dbReference type="SAM" id="Phobius"/>
    </source>
</evidence>
<dbReference type="PANTHER" id="PTHR22550">
    <property type="entry name" value="SPORE GERMINATION PROTEIN"/>
    <property type="match status" value="1"/>
</dbReference>
<keyword evidence="3" id="KW-0812">Transmembrane</keyword>
<dbReference type="AlphaFoldDB" id="A0A949TSC5"/>
<protein>
    <submittedName>
        <fullName evidence="4">Spore germination protein</fullName>
    </submittedName>
</protein>
<name>A0A949TSC5_9CLOT</name>
<dbReference type="Pfam" id="PF03323">
    <property type="entry name" value="GerA"/>
    <property type="match status" value="1"/>
</dbReference>
<keyword evidence="2 3" id="KW-0472">Membrane</keyword>
<evidence type="ECO:0000313" key="5">
    <source>
        <dbReference type="Proteomes" id="UP000694308"/>
    </source>
</evidence>
<comment type="similarity">
    <text evidence="1">Belongs to the GerABKA family.</text>
</comment>
<sequence length="489" mass="54440">MEIMLSIDENLLFLKNLFGNSIGLNESKFKILGGNIETGIAYIESICNKELVRRHVMDPLQNRTINCNLPANDIAEDIQAFYISSANIRKTNRMKELVDAILRGNTLVFFDNSKNALIIESRDVEKRSISAPENEATILSSRESFTEDIETNISMIIKRIPIPNLQFETFVVGKLSRTTLKLIWIKDIANSKLLNEVETRLRNIDIDMVEGTGVLAELIKDKAKGIFPTYQQTERPDMAAKRLSQGHFCIVCNNSPFAIICPITFWDNFKTMDDYAESPAASSLLRIIRFIAFVIAVIISPLYLSAVTYNHTVVPPSLALNISIGREGVPFPTIIELIGMTIIIDIIREAGIRMPGMIGYFIGTLGAVIIGQAAVTAGYVSASLIIVVAFSAIASFAISTTIIVNPSRIINYFLILLSGFFGMFGFLNGIFIILWSMATTESFGVPYLYPIVPIELGTWKDIFFRGPYNKLKKRLNLVAPANNNRIGNK</sequence>
<gene>
    <name evidence="4" type="ORF">I6U48_00515</name>
</gene>
<dbReference type="GO" id="GO:0009847">
    <property type="term" value="P:spore germination"/>
    <property type="evidence" value="ECO:0007669"/>
    <property type="project" value="InterPro"/>
</dbReference>